<keyword evidence="9" id="KW-1133">Transmembrane helix</keyword>
<gene>
    <name evidence="11" type="ORF">Atai01_62000</name>
</gene>
<dbReference type="GO" id="GO:0003755">
    <property type="term" value="F:peptidyl-prolyl cis-trans isomerase activity"/>
    <property type="evidence" value="ECO:0007669"/>
    <property type="project" value="InterPro"/>
</dbReference>
<evidence type="ECO:0000259" key="10">
    <source>
        <dbReference type="PROSITE" id="PS50011"/>
    </source>
</evidence>
<dbReference type="SMART" id="SM00220">
    <property type="entry name" value="S_TKc"/>
    <property type="match status" value="1"/>
</dbReference>
<feature type="domain" description="Protein kinase" evidence="10">
    <location>
        <begin position="22"/>
        <end position="280"/>
    </location>
</feature>
<keyword evidence="4 7" id="KW-0547">Nucleotide-binding</keyword>
<dbReference type="RefSeq" id="WP_285489085.1">
    <property type="nucleotide sequence ID" value="NZ_BSTI01000017.1"/>
</dbReference>
<dbReference type="AlphaFoldDB" id="A0A9W6R509"/>
<keyword evidence="6 7" id="KW-0067">ATP-binding</keyword>
<dbReference type="Pfam" id="PF00160">
    <property type="entry name" value="Pro_isomerase"/>
    <property type="match status" value="1"/>
</dbReference>
<dbReference type="Gene3D" id="2.40.100.10">
    <property type="entry name" value="Cyclophilin-like"/>
    <property type="match status" value="1"/>
</dbReference>
<keyword evidence="3" id="KW-0808">Transferase</keyword>
<dbReference type="GO" id="GO:0004674">
    <property type="term" value="F:protein serine/threonine kinase activity"/>
    <property type="evidence" value="ECO:0007669"/>
    <property type="project" value="UniProtKB-KW"/>
</dbReference>
<proteinExistence type="predicted"/>
<evidence type="ECO:0000256" key="3">
    <source>
        <dbReference type="ARBA" id="ARBA00022679"/>
    </source>
</evidence>
<keyword evidence="5" id="KW-0418">Kinase</keyword>
<evidence type="ECO:0000256" key="8">
    <source>
        <dbReference type="SAM" id="MobiDB-lite"/>
    </source>
</evidence>
<dbReference type="EMBL" id="BSTI01000017">
    <property type="protein sequence ID" value="GLY69581.1"/>
    <property type="molecule type" value="Genomic_DNA"/>
</dbReference>
<dbReference type="PANTHER" id="PTHR43289:SF6">
    <property type="entry name" value="SERINE_THREONINE-PROTEIN KINASE NEKL-3"/>
    <property type="match status" value="1"/>
</dbReference>
<feature type="region of interest" description="Disordered" evidence="8">
    <location>
        <begin position="361"/>
        <end position="383"/>
    </location>
</feature>
<dbReference type="PANTHER" id="PTHR43289">
    <property type="entry name" value="MITOGEN-ACTIVATED PROTEIN KINASE KINASE KINASE 20-RELATED"/>
    <property type="match status" value="1"/>
</dbReference>
<dbReference type="Gene3D" id="1.10.510.10">
    <property type="entry name" value="Transferase(Phosphotransferase) domain 1"/>
    <property type="match status" value="1"/>
</dbReference>
<evidence type="ECO:0000256" key="4">
    <source>
        <dbReference type="ARBA" id="ARBA00022741"/>
    </source>
</evidence>
<dbReference type="PROSITE" id="PS00107">
    <property type="entry name" value="PROTEIN_KINASE_ATP"/>
    <property type="match status" value="1"/>
</dbReference>
<dbReference type="GO" id="GO:0005524">
    <property type="term" value="F:ATP binding"/>
    <property type="evidence" value="ECO:0007669"/>
    <property type="project" value="UniProtKB-UniRule"/>
</dbReference>
<keyword evidence="2" id="KW-0723">Serine/threonine-protein kinase</keyword>
<name>A0A9W6R509_9PSEU</name>
<dbReference type="InterPro" id="IPR011009">
    <property type="entry name" value="Kinase-like_dom_sf"/>
</dbReference>
<evidence type="ECO:0000313" key="12">
    <source>
        <dbReference type="Proteomes" id="UP001165136"/>
    </source>
</evidence>
<dbReference type="InterPro" id="IPR029000">
    <property type="entry name" value="Cyclophilin-like_dom_sf"/>
</dbReference>
<evidence type="ECO:0000256" key="7">
    <source>
        <dbReference type="PROSITE-ProRule" id="PRU10141"/>
    </source>
</evidence>
<dbReference type="CDD" id="cd14014">
    <property type="entry name" value="STKc_PknB_like"/>
    <property type="match status" value="1"/>
</dbReference>
<dbReference type="PROSITE" id="PS00108">
    <property type="entry name" value="PROTEIN_KINASE_ST"/>
    <property type="match status" value="1"/>
</dbReference>
<dbReference type="Pfam" id="PF00069">
    <property type="entry name" value="Pkinase"/>
    <property type="match status" value="1"/>
</dbReference>
<dbReference type="InterPro" id="IPR017441">
    <property type="entry name" value="Protein_kinase_ATP_BS"/>
</dbReference>
<dbReference type="Gene3D" id="3.30.200.20">
    <property type="entry name" value="Phosphorylase Kinase, domain 1"/>
    <property type="match status" value="1"/>
</dbReference>
<dbReference type="SUPFAM" id="SSF56112">
    <property type="entry name" value="Protein kinase-like (PK-like)"/>
    <property type="match status" value="1"/>
</dbReference>
<accession>A0A9W6R509</accession>
<comment type="caution">
    <text evidence="11">The sequence shown here is derived from an EMBL/GenBank/DDBJ whole genome shotgun (WGS) entry which is preliminary data.</text>
</comment>
<evidence type="ECO:0000256" key="5">
    <source>
        <dbReference type="ARBA" id="ARBA00022777"/>
    </source>
</evidence>
<keyword evidence="12" id="KW-1185">Reference proteome</keyword>
<keyword evidence="9" id="KW-0812">Transmembrane</keyword>
<keyword evidence="9" id="KW-0472">Membrane</keyword>
<dbReference type="InterPro" id="IPR000719">
    <property type="entry name" value="Prot_kinase_dom"/>
</dbReference>
<dbReference type="InterPro" id="IPR008271">
    <property type="entry name" value="Ser/Thr_kinase_AS"/>
</dbReference>
<feature type="compositionally biased region" description="Polar residues" evidence="8">
    <location>
        <begin position="308"/>
        <end position="322"/>
    </location>
</feature>
<dbReference type="PROSITE" id="PS50011">
    <property type="entry name" value="PROTEIN_KINASE_DOM"/>
    <property type="match status" value="1"/>
</dbReference>
<evidence type="ECO:0000256" key="2">
    <source>
        <dbReference type="ARBA" id="ARBA00022527"/>
    </source>
</evidence>
<protein>
    <recommendedName>
        <fullName evidence="1">non-specific serine/threonine protein kinase</fullName>
        <ecNumber evidence="1">2.7.11.1</ecNumber>
    </recommendedName>
</protein>
<feature type="region of interest" description="Disordered" evidence="8">
    <location>
        <begin position="285"/>
        <end position="329"/>
    </location>
</feature>
<dbReference type="EC" id="2.7.11.1" evidence="1"/>
<feature type="transmembrane region" description="Helical" evidence="9">
    <location>
        <begin position="334"/>
        <end position="355"/>
    </location>
</feature>
<evidence type="ECO:0000256" key="6">
    <source>
        <dbReference type="ARBA" id="ARBA00022840"/>
    </source>
</evidence>
<feature type="binding site" evidence="7">
    <location>
        <position position="51"/>
    </location>
    <ligand>
        <name>ATP</name>
        <dbReference type="ChEBI" id="CHEBI:30616"/>
    </ligand>
</feature>
<feature type="compositionally biased region" description="Low complexity" evidence="8">
    <location>
        <begin position="285"/>
        <end position="303"/>
    </location>
</feature>
<dbReference type="SUPFAM" id="SSF50891">
    <property type="entry name" value="Cyclophilin-like"/>
    <property type="match status" value="1"/>
</dbReference>
<dbReference type="InterPro" id="IPR002130">
    <property type="entry name" value="Cyclophilin-type_PPIase_dom"/>
</dbReference>
<evidence type="ECO:0000313" key="11">
    <source>
        <dbReference type="EMBL" id="GLY69581.1"/>
    </source>
</evidence>
<evidence type="ECO:0000256" key="1">
    <source>
        <dbReference type="ARBA" id="ARBA00012513"/>
    </source>
</evidence>
<dbReference type="Proteomes" id="UP001165136">
    <property type="component" value="Unassembled WGS sequence"/>
</dbReference>
<sequence length="567" mass="60312">MDDDRHQAGNPDRLNRLIGGRYRLEAPIGRGGMGTVWSGTDELLDRSVAVKELLLPPNIPENEAAKLRERALREARAMASLNHPNTVLLYDVVREDDQPFMVMELVSGASLSTLIKEGRRLTDQQLAVIIDSTAAALDAAHRAGIVHRDVKPGNVLVGPDGVKLADFGLVRNVAESTMTSSNRILGTPAYIAPEMVLRGDASSTVDLWGLGATVFAAAEGRPPYDSSGDPLITVGAVVYGPVPQHHQDGPIGEVISGLMVKEPELRMPLSEVRNRVHDLLRAAGPAPLTATSPTSPAATAAPARKNSRPSPSRPANTYQATTPGPAGKTGRRKVVFIATAILAVAAVLGAAVMYLPGLSRTPDGSTGQQQTQQPAQPAQVPAGFVPPPVRPTPLPDPVNCQYHLDGKEQTVKPPADGPVSSKGTVLATLNTTAGAIPLLLDRSLAPCTVNSFISLAKQGAFDGVRCAGGRTQWISCGTSRSPGYNLDTESFPGEQYRRGYLMMDDFSFFGTTFSLFFADAQLVPEYTVFGTVSDEGLKVIDSLIPKDYDDQSDQLDKIVFTSVDIQG</sequence>
<organism evidence="11 12">
    <name type="scientific">Amycolatopsis taiwanensis</name>
    <dbReference type="NCBI Taxonomy" id="342230"/>
    <lineage>
        <taxon>Bacteria</taxon>
        <taxon>Bacillati</taxon>
        <taxon>Actinomycetota</taxon>
        <taxon>Actinomycetes</taxon>
        <taxon>Pseudonocardiales</taxon>
        <taxon>Pseudonocardiaceae</taxon>
        <taxon>Amycolatopsis</taxon>
    </lineage>
</organism>
<reference evidence="11" key="1">
    <citation type="submission" date="2023-03" db="EMBL/GenBank/DDBJ databases">
        <title>Amycolatopsis taiwanensis NBRC 103393.</title>
        <authorList>
            <person name="Ichikawa N."/>
            <person name="Sato H."/>
            <person name="Tonouchi N."/>
        </authorList>
    </citation>
    <scope>NUCLEOTIDE SEQUENCE</scope>
    <source>
        <strain evidence="11">NBRC 103393</strain>
    </source>
</reference>
<evidence type="ECO:0000256" key="9">
    <source>
        <dbReference type="SAM" id="Phobius"/>
    </source>
</evidence>